<dbReference type="SMART" id="SM00870">
    <property type="entry name" value="Asparaginase"/>
    <property type="match status" value="1"/>
</dbReference>
<dbReference type="GO" id="GO:0004067">
    <property type="term" value="F:asparaginase activity"/>
    <property type="evidence" value="ECO:0007669"/>
    <property type="project" value="UniProtKB-UniRule"/>
</dbReference>
<dbReference type="AlphaFoldDB" id="A0A150HU89"/>
<evidence type="ECO:0000313" key="2">
    <source>
        <dbReference type="EMBL" id="KXZ70417.1"/>
    </source>
</evidence>
<dbReference type="InterPro" id="IPR006034">
    <property type="entry name" value="Asparaginase/glutaminase-like"/>
</dbReference>
<feature type="domain" description="L-asparaginase N-terminal" evidence="1">
    <location>
        <begin position="4"/>
        <end position="179"/>
    </location>
</feature>
<dbReference type="InterPro" id="IPR037152">
    <property type="entry name" value="L-asparaginase_N_sf"/>
</dbReference>
<protein>
    <submittedName>
        <fullName evidence="2">L-asparaginase 1</fullName>
        <ecNumber evidence="2">3.5.1.1</ecNumber>
    </submittedName>
</protein>
<dbReference type="PRINTS" id="PR00139">
    <property type="entry name" value="ASNGLNASE"/>
</dbReference>
<proteinExistence type="predicted"/>
<dbReference type="SUPFAM" id="SSF53774">
    <property type="entry name" value="Glutaminase/Asparaginase"/>
    <property type="match status" value="1"/>
</dbReference>
<dbReference type="PANTHER" id="PTHR11707">
    <property type="entry name" value="L-ASPARAGINASE"/>
    <property type="match status" value="1"/>
</dbReference>
<dbReference type="Gene3D" id="3.40.50.40">
    <property type="match status" value="1"/>
</dbReference>
<accession>A0A150HU89</accession>
<dbReference type="EC" id="3.5.1.1" evidence="2"/>
<dbReference type="Gene3D" id="3.40.50.1170">
    <property type="entry name" value="L-asparaginase, N-terminal domain"/>
    <property type="match status" value="1"/>
</dbReference>
<dbReference type="PROSITE" id="PS51732">
    <property type="entry name" value="ASN_GLN_ASE_3"/>
    <property type="match status" value="1"/>
</dbReference>
<dbReference type="PANTHER" id="PTHR11707:SF28">
    <property type="entry name" value="60 KDA LYSOPHOSPHOLIPASE"/>
    <property type="match status" value="1"/>
</dbReference>
<dbReference type="InterPro" id="IPR027474">
    <property type="entry name" value="L-asparaginase_N"/>
</dbReference>
<gene>
    <name evidence="2" type="primary">ansA</name>
    <name evidence="2" type="ORF">AVENLUH5627_01351</name>
</gene>
<dbReference type="InterPro" id="IPR036152">
    <property type="entry name" value="Asp/glu_Ase-like_sf"/>
</dbReference>
<dbReference type="PIRSF" id="PIRSF500176">
    <property type="entry name" value="L_ASNase"/>
    <property type="match status" value="1"/>
</dbReference>
<comment type="caution">
    <text evidence="2">The sequence shown here is derived from an EMBL/GenBank/DDBJ whole genome shotgun (WGS) entry which is preliminary data.</text>
</comment>
<evidence type="ECO:0000259" key="1">
    <source>
        <dbReference type="Pfam" id="PF00710"/>
    </source>
</evidence>
<dbReference type="PIRSF" id="PIRSF001220">
    <property type="entry name" value="L-ASNase_gatD"/>
    <property type="match status" value="1"/>
</dbReference>
<dbReference type="Proteomes" id="UP000075680">
    <property type="component" value="Unassembled WGS sequence"/>
</dbReference>
<keyword evidence="2" id="KW-0378">Hydrolase</keyword>
<dbReference type="Pfam" id="PF00710">
    <property type="entry name" value="Asparaginase"/>
    <property type="match status" value="1"/>
</dbReference>
<dbReference type="PATRIC" id="fig|52133.18.peg.1402"/>
<dbReference type="InterPro" id="IPR027473">
    <property type="entry name" value="L-asparaginase_C"/>
</dbReference>
<reference evidence="2 3" key="1">
    <citation type="journal article" date="2016" name="Sci. Rep.">
        <title>Genomic and phenotypic characterization of the species Acinetobacter venetianus.</title>
        <authorList>
            <person name="Fondi M."/>
            <person name="Maida I."/>
            <person name="Perrin E."/>
            <person name="Orlandini V."/>
            <person name="La Torre L."/>
            <person name="Bosi E."/>
            <person name="Negroni A."/>
            <person name="Zanaroli G."/>
            <person name="Fava F."/>
            <person name="Decorosi F."/>
            <person name="Giovannetti L."/>
            <person name="Viti C."/>
            <person name="Vaneechoutte M."/>
            <person name="Dijkshoorn L."/>
            <person name="Fani R."/>
        </authorList>
    </citation>
    <scope>NUCLEOTIDE SEQUENCE [LARGE SCALE GENOMIC DNA]</scope>
    <source>
        <strain evidence="2 3">LUH5627</strain>
    </source>
</reference>
<evidence type="ECO:0000313" key="3">
    <source>
        <dbReference type="Proteomes" id="UP000075680"/>
    </source>
</evidence>
<name>A0A150HU89_9GAMM</name>
<organism evidence="2 3">
    <name type="scientific">Acinetobacter venetianus</name>
    <dbReference type="NCBI Taxonomy" id="52133"/>
    <lineage>
        <taxon>Bacteria</taxon>
        <taxon>Pseudomonadati</taxon>
        <taxon>Pseudomonadota</taxon>
        <taxon>Gammaproteobacteria</taxon>
        <taxon>Moraxellales</taxon>
        <taxon>Moraxellaceae</taxon>
        <taxon>Acinetobacter</taxon>
    </lineage>
</organism>
<dbReference type="SFLD" id="SFLDS00057">
    <property type="entry name" value="Glutaminase/Asparaginase"/>
    <property type="match status" value="1"/>
</dbReference>
<dbReference type="EMBL" id="JRUE01000126">
    <property type="protein sequence ID" value="KXZ70417.1"/>
    <property type="molecule type" value="Genomic_DNA"/>
</dbReference>
<sequence>MMKKIALIYMGGTFGCVGEPLMPMPEQHFLPLLEKVIPPHLNVDCFAAPSIKDSSACTAVDWLPLIQQIQQLQLQDYQHFVIIHGTDTLSYAAATLARFLAQSCHAIITGSQYPLLNIDGSDTREFTDATGNLYLALEQVQVLPAGVYLGFNNQVFHAQTTLKVHTTDLNAFAGVNANLDCKTATETLIVQNEHIEKAAHLSVFNLMLQPIGQLQLQQQLENILSNPPHFLILQGFGTGNIAINDQLITLFEALFSKGCICIISSQVTFGQLDQRYAISSWVNTAKVLVNDCLSHADLYAKALQMYLKYPSPDQRFDQWNQHSS</sequence>
<dbReference type="PROSITE" id="PS51257">
    <property type="entry name" value="PROKAR_LIPOPROTEIN"/>
    <property type="match status" value="1"/>
</dbReference>